<dbReference type="Gene3D" id="3.60.15.10">
    <property type="entry name" value="Ribonuclease Z/Hydroxyacylglutathione hydrolase-like"/>
    <property type="match status" value="1"/>
</dbReference>
<evidence type="ECO:0000313" key="3">
    <source>
        <dbReference type="Proteomes" id="UP000185678"/>
    </source>
</evidence>
<dbReference type="PANTHER" id="PTHR42663:SF4">
    <property type="entry name" value="SLL1036 PROTEIN"/>
    <property type="match status" value="1"/>
</dbReference>
<dbReference type="Pfam" id="PF12706">
    <property type="entry name" value="Lactamase_B_2"/>
    <property type="match status" value="1"/>
</dbReference>
<name>A0A1N7IIY2_9PROT</name>
<dbReference type="PANTHER" id="PTHR42663">
    <property type="entry name" value="HYDROLASE C777.06C-RELATED-RELATED"/>
    <property type="match status" value="1"/>
</dbReference>
<protein>
    <submittedName>
        <fullName evidence="2">Phosphoribosyl 1,2-cyclic phosphodiesterase</fullName>
    </submittedName>
</protein>
<dbReference type="STRING" id="80876.SAMN05421779_101159"/>
<organism evidence="2 3">
    <name type="scientific">Insolitispirillum peregrinum</name>
    <dbReference type="NCBI Taxonomy" id="80876"/>
    <lineage>
        <taxon>Bacteria</taxon>
        <taxon>Pseudomonadati</taxon>
        <taxon>Pseudomonadota</taxon>
        <taxon>Alphaproteobacteria</taxon>
        <taxon>Rhodospirillales</taxon>
        <taxon>Novispirillaceae</taxon>
        <taxon>Insolitispirillum</taxon>
    </lineage>
</organism>
<dbReference type="EMBL" id="FTOA01000001">
    <property type="protein sequence ID" value="SIS36956.1"/>
    <property type="molecule type" value="Genomic_DNA"/>
</dbReference>
<feature type="domain" description="Metallo-beta-lactamase" evidence="1">
    <location>
        <begin position="27"/>
        <end position="216"/>
    </location>
</feature>
<reference evidence="2 3" key="1">
    <citation type="submission" date="2017-01" db="EMBL/GenBank/DDBJ databases">
        <authorList>
            <person name="Mah S.A."/>
            <person name="Swanson W.J."/>
            <person name="Moy G.W."/>
            <person name="Vacquier V.D."/>
        </authorList>
    </citation>
    <scope>NUCLEOTIDE SEQUENCE [LARGE SCALE GENOMIC DNA]</scope>
    <source>
        <strain evidence="2 3">DSM 11589</strain>
    </source>
</reference>
<gene>
    <name evidence="2" type="ORF">SAMN05421779_101159</name>
</gene>
<dbReference type="InterPro" id="IPR001279">
    <property type="entry name" value="Metallo-B-lactamas"/>
</dbReference>
<dbReference type="InterPro" id="IPR036866">
    <property type="entry name" value="RibonucZ/Hydroxyglut_hydro"/>
</dbReference>
<sequence length="274" mass="30639">MSLHVKFWGVRGSIACPSPNHVVYGGNTSCVQVTLDDHTIIFDAGTGIRGLGHEILRRDIRRSSLMLTHTHWDHINGFPFFAPAFQANRHFRIYAGHLQEMGGIYHVLANQMANPTFPVPLDALQATLEFIDFTQGETLEPEPGVLVRTAPLRHPNGATGYRIDYKGASVCYVTDTEHIPGQPDQTILDLIAGADLVIYDSTYTDSEFPAKVGWGHSTWQEGVRLCRQADAKRLAIFHHDPDHDDQFMERLEEEARTLWSGALVARDNLELTLA</sequence>
<dbReference type="Proteomes" id="UP000185678">
    <property type="component" value="Unassembled WGS sequence"/>
</dbReference>
<dbReference type="CDD" id="cd07715">
    <property type="entry name" value="TaR3-like_MBL-fold"/>
    <property type="match status" value="1"/>
</dbReference>
<evidence type="ECO:0000259" key="1">
    <source>
        <dbReference type="SMART" id="SM00849"/>
    </source>
</evidence>
<dbReference type="SUPFAM" id="SSF56281">
    <property type="entry name" value="Metallo-hydrolase/oxidoreductase"/>
    <property type="match status" value="1"/>
</dbReference>
<proteinExistence type="predicted"/>
<dbReference type="RefSeq" id="WP_076398082.1">
    <property type="nucleotide sequence ID" value="NZ_FTOA01000001.1"/>
</dbReference>
<dbReference type="SMART" id="SM00849">
    <property type="entry name" value="Lactamase_B"/>
    <property type="match status" value="1"/>
</dbReference>
<keyword evidence="3" id="KW-1185">Reference proteome</keyword>
<dbReference type="AlphaFoldDB" id="A0A1N7IIY2"/>
<accession>A0A1N7IIY2</accession>
<evidence type="ECO:0000313" key="2">
    <source>
        <dbReference type="EMBL" id="SIS36956.1"/>
    </source>
</evidence>
<dbReference type="OrthoDB" id="9803916at2"/>